<dbReference type="InterPro" id="IPR003115">
    <property type="entry name" value="ParB_N"/>
</dbReference>
<protein>
    <submittedName>
        <fullName evidence="3">ParB/RepB/Spo0J family partition protein</fullName>
    </submittedName>
</protein>
<evidence type="ECO:0000259" key="2">
    <source>
        <dbReference type="SMART" id="SM00470"/>
    </source>
</evidence>
<evidence type="ECO:0000313" key="4">
    <source>
        <dbReference type="Proteomes" id="UP000198761"/>
    </source>
</evidence>
<dbReference type="PANTHER" id="PTHR33375">
    <property type="entry name" value="CHROMOSOME-PARTITIONING PROTEIN PARB-RELATED"/>
    <property type="match status" value="1"/>
</dbReference>
<evidence type="ECO:0000313" key="3">
    <source>
        <dbReference type="EMBL" id="SEO23971.1"/>
    </source>
</evidence>
<feature type="compositionally biased region" description="Polar residues" evidence="1">
    <location>
        <begin position="299"/>
        <end position="312"/>
    </location>
</feature>
<name>A0A1H8N2W0_9RHOB</name>
<organism evidence="3 4">
    <name type="scientific">Gemmobacter aquatilis</name>
    <dbReference type="NCBI Taxonomy" id="933059"/>
    <lineage>
        <taxon>Bacteria</taxon>
        <taxon>Pseudomonadati</taxon>
        <taxon>Pseudomonadota</taxon>
        <taxon>Alphaproteobacteria</taxon>
        <taxon>Rhodobacterales</taxon>
        <taxon>Paracoccaceae</taxon>
        <taxon>Gemmobacter</taxon>
    </lineage>
</organism>
<dbReference type="Gene3D" id="3.90.1530.30">
    <property type="match status" value="1"/>
</dbReference>
<reference evidence="3 4" key="1">
    <citation type="submission" date="2016-10" db="EMBL/GenBank/DDBJ databases">
        <authorList>
            <person name="de Groot N.N."/>
        </authorList>
    </citation>
    <scope>NUCLEOTIDE SEQUENCE [LARGE SCALE GENOMIC DNA]</scope>
    <source>
        <strain evidence="3 4">DSM 3857</strain>
    </source>
</reference>
<dbReference type="RefSeq" id="WP_091303560.1">
    <property type="nucleotide sequence ID" value="NZ_FOCE01000016.1"/>
</dbReference>
<accession>A0A1H8N2W0</accession>
<dbReference type="SMART" id="SM00470">
    <property type="entry name" value="ParB"/>
    <property type="match status" value="1"/>
</dbReference>
<dbReference type="InterPro" id="IPR050336">
    <property type="entry name" value="Chromosome_partition/occlusion"/>
</dbReference>
<dbReference type="STRING" id="933059.SAMN04488103_11622"/>
<evidence type="ECO:0000256" key="1">
    <source>
        <dbReference type="SAM" id="MobiDB-lite"/>
    </source>
</evidence>
<dbReference type="CDD" id="cd16405">
    <property type="entry name" value="RepB_like_N"/>
    <property type="match status" value="1"/>
</dbReference>
<feature type="domain" description="ParB-like N-terminal" evidence="2">
    <location>
        <begin position="83"/>
        <end position="178"/>
    </location>
</feature>
<sequence length="356" mass="38235">MAKRKRLLPFGTESDAPEAMPVLETKAFPTYPLGYAGGHTYTRQAPIADMAGAAAATAAMEEMADLLRRAKEGGRMVLTLPLVEVEAGYLVRDRITTTPEDMAELVESLRARGQQTPIEVVQLAPGRYGLISGWRRLQALHHLSAQTGDTEKFGSVLALLRRPEQASDAYLAMVEENEIRVGLSFYERARIVTKAVELGVYPTEREALRGLFPTASRSKRSKIGSFITVVRALDGVLRFPEALGERIGLALAQALEADGSFGARVGAALAAAAPADAQAEQVQLSRLLAGPKAPKANTEKQAQTAVSETNSGAEPLPGLRVRAEAGRLVIEGKKADAVLLARLIDWLGRQDWSADG</sequence>
<dbReference type="OrthoDB" id="7812516at2"/>
<dbReference type="EMBL" id="FOCE01000016">
    <property type="protein sequence ID" value="SEO23971.1"/>
    <property type="molecule type" value="Genomic_DNA"/>
</dbReference>
<gene>
    <name evidence="3" type="ORF">SAMN04488103_11622</name>
</gene>
<dbReference type="InterPro" id="IPR037972">
    <property type="entry name" value="RepB_N"/>
</dbReference>
<feature type="region of interest" description="Disordered" evidence="1">
    <location>
        <begin position="292"/>
        <end position="317"/>
    </location>
</feature>
<dbReference type="AlphaFoldDB" id="A0A1H8N2W0"/>
<keyword evidence="4" id="KW-1185">Reference proteome</keyword>
<dbReference type="InterPro" id="IPR036086">
    <property type="entry name" value="ParB/Sulfiredoxin_sf"/>
</dbReference>
<dbReference type="Proteomes" id="UP000198761">
    <property type="component" value="Unassembled WGS sequence"/>
</dbReference>
<dbReference type="Pfam" id="PF02195">
    <property type="entry name" value="ParB_N"/>
    <property type="match status" value="1"/>
</dbReference>
<dbReference type="GO" id="GO:0005694">
    <property type="term" value="C:chromosome"/>
    <property type="evidence" value="ECO:0007669"/>
    <property type="project" value="TreeGrafter"/>
</dbReference>
<dbReference type="SUPFAM" id="SSF110849">
    <property type="entry name" value="ParB/Sulfiredoxin"/>
    <property type="match status" value="1"/>
</dbReference>
<dbReference type="GO" id="GO:0007059">
    <property type="term" value="P:chromosome segregation"/>
    <property type="evidence" value="ECO:0007669"/>
    <property type="project" value="TreeGrafter"/>
</dbReference>
<dbReference type="PANTHER" id="PTHR33375:SF1">
    <property type="entry name" value="CHROMOSOME-PARTITIONING PROTEIN PARB-RELATED"/>
    <property type="match status" value="1"/>
</dbReference>
<proteinExistence type="predicted"/>